<evidence type="ECO:0000256" key="4">
    <source>
        <dbReference type="SAM" id="MobiDB-lite"/>
    </source>
</evidence>
<dbReference type="InterPro" id="IPR009288">
    <property type="entry name" value="AIG2-like_dom"/>
</dbReference>
<sequence length="236" mass="25977">MADPSPADAFHTAFFYGTLMSPQVLHRVIHGTTTPSALQRQVSPLRTYPALLSHHVRHRVRGCDYPAVLPAPTPTSSEEDASSVRGTLVTGLTAADLWRLDRFEGDEYERRPIDATILGPPSTDDANTPQQQQQQHQHQHPTAAVVRAETYIWVAGADKLEPLEWDFDEFVREKLRRWTGDEGEKEYADVDEAIAAAAAAKEQGADAMGGRGWNGALGKAIDGSRQAEKDILREAV</sequence>
<evidence type="ECO:0000256" key="3">
    <source>
        <dbReference type="ARBA" id="ARBA00030602"/>
    </source>
</evidence>
<reference evidence="6 7" key="1">
    <citation type="journal article" date="2022" name="G3 (Bethesda)">
        <title>Enemy or ally: a genomic approach to elucidate the lifestyle of Phyllosticta citrichinaensis.</title>
        <authorList>
            <person name="Buijs V.A."/>
            <person name="Groenewald J.Z."/>
            <person name="Haridas S."/>
            <person name="LaButti K.M."/>
            <person name="Lipzen A."/>
            <person name="Martin F.M."/>
            <person name="Barry K."/>
            <person name="Grigoriev I.V."/>
            <person name="Crous P.W."/>
            <person name="Seidl M.F."/>
        </authorList>
    </citation>
    <scope>NUCLEOTIDE SEQUENCE [LARGE SCALE GENOMIC DNA]</scope>
    <source>
        <strain evidence="6 7">CBS 129764</strain>
    </source>
</reference>
<dbReference type="InterPro" id="IPR013024">
    <property type="entry name" value="GGCT-like"/>
</dbReference>
<comment type="similarity">
    <text evidence="1">Belongs to the gamma-glutamylcyclotransferase family.</text>
</comment>
<dbReference type="PANTHER" id="PTHR31544:SF2">
    <property type="entry name" value="AIG2-LIKE PROTEIN D"/>
    <property type="match status" value="1"/>
</dbReference>
<protein>
    <recommendedName>
        <fullName evidence="3">Putative gamma-glutamylcyclotransferase</fullName>
    </recommendedName>
</protein>
<dbReference type="SUPFAM" id="SSF110857">
    <property type="entry name" value="Gamma-glutamyl cyclotransferase-like"/>
    <property type="match status" value="1"/>
</dbReference>
<accession>A0ABR1XY70</accession>
<dbReference type="Proteomes" id="UP001456524">
    <property type="component" value="Unassembled WGS sequence"/>
</dbReference>
<keyword evidence="2" id="KW-0808">Transferase</keyword>
<comment type="caution">
    <text evidence="6">The sequence shown here is derived from an EMBL/GenBank/DDBJ whole genome shotgun (WGS) entry which is preliminary data.</text>
</comment>
<dbReference type="Gene3D" id="3.10.490.10">
    <property type="entry name" value="Gamma-glutamyl cyclotransferase-like"/>
    <property type="match status" value="1"/>
</dbReference>
<dbReference type="PANTHER" id="PTHR31544">
    <property type="entry name" value="AIG2-LIKE PROTEIN D"/>
    <property type="match status" value="1"/>
</dbReference>
<dbReference type="InterPro" id="IPR045038">
    <property type="entry name" value="AIG2-like"/>
</dbReference>
<dbReference type="CDD" id="cd06661">
    <property type="entry name" value="GGCT_like"/>
    <property type="match status" value="1"/>
</dbReference>
<evidence type="ECO:0000313" key="7">
    <source>
        <dbReference type="Proteomes" id="UP001456524"/>
    </source>
</evidence>
<feature type="region of interest" description="Disordered" evidence="4">
    <location>
        <begin position="111"/>
        <end position="142"/>
    </location>
</feature>
<organism evidence="6 7">
    <name type="scientific">Phyllosticta citrichinensis</name>
    <dbReference type="NCBI Taxonomy" id="1130410"/>
    <lineage>
        <taxon>Eukaryota</taxon>
        <taxon>Fungi</taxon>
        <taxon>Dikarya</taxon>
        <taxon>Ascomycota</taxon>
        <taxon>Pezizomycotina</taxon>
        <taxon>Dothideomycetes</taxon>
        <taxon>Dothideomycetes incertae sedis</taxon>
        <taxon>Botryosphaeriales</taxon>
        <taxon>Phyllostictaceae</taxon>
        <taxon>Phyllosticta</taxon>
    </lineage>
</organism>
<feature type="domain" description="Gamma-glutamylcyclotransferase AIG2-like" evidence="5">
    <location>
        <begin position="14"/>
        <end position="123"/>
    </location>
</feature>
<dbReference type="EMBL" id="JBBWUH010000003">
    <property type="protein sequence ID" value="KAK8173272.1"/>
    <property type="molecule type" value="Genomic_DNA"/>
</dbReference>
<evidence type="ECO:0000256" key="1">
    <source>
        <dbReference type="ARBA" id="ARBA00008861"/>
    </source>
</evidence>
<dbReference type="InterPro" id="IPR036568">
    <property type="entry name" value="GGCT-like_sf"/>
</dbReference>
<evidence type="ECO:0000256" key="2">
    <source>
        <dbReference type="ARBA" id="ARBA00022679"/>
    </source>
</evidence>
<proteinExistence type="inferred from homology"/>
<evidence type="ECO:0000313" key="6">
    <source>
        <dbReference type="EMBL" id="KAK8173272.1"/>
    </source>
</evidence>
<evidence type="ECO:0000259" key="5">
    <source>
        <dbReference type="Pfam" id="PF06094"/>
    </source>
</evidence>
<keyword evidence="7" id="KW-1185">Reference proteome</keyword>
<dbReference type="Pfam" id="PF06094">
    <property type="entry name" value="GGACT"/>
    <property type="match status" value="1"/>
</dbReference>
<name>A0ABR1XY70_9PEZI</name>
<gene>
    <name evidence="6" type="ORF">IWX90DRAFT_426545</name>
</gene>